<evidence type="ECO:0000256" key="1">
    <source>
        <dbReference type="SAM" id="SignalP"/>
    </source>
</evidence>
<feature type="chain" id="PRO_5012135310" description="Plant thionin family protein" evidence="1">
    <location>
        <begin position="22"/>
        <end position="73"/>
    </location>
</feature>
<reference evidence="2" key="1">
    <citation type="submission" date="2016-02" db="EMBL/GenBank/DDBJ databases">
        <title>WGS assembly of Manihot esculenta.</title>
        <authorList>
            <person name="Bredeson J.V."/>
            <person name="Prochnik S.E."/>
            <person name="Lyons J.B."/>
            <person name="Schmutz J."/>
            <person name="Grimwood J."/>
            <person name="Vrebalov J."/>
            <person name="Bart R.S."/>
            <person name="Amuge T."/>
            <person name="Ferguson M.E."/>
            <person name="Green R."/>
            <person name="Putnam N."/>
            <person name="Stites J."/>
            <person name="Rounsley S."/>
            <person name="Rokhsar D.S."/>
        </authorList>
    </citation>
    <scope>NUCLEOTIDE SEQUENCE [LARGE SCALE GENOMIC DNA]</scope>
    <source>
        <tissue evidence="2">Leaf</tissue>
    </source>
</reference>
<evidence type="ECO:0000313" key="2">
    <source>
        <dbReference type="EMBL" id="OAY28993.1"/>
    </source>
</evidence>
<accession>A0A2C9UF37</accession>
<keyword evidence="1" id="KW-0732">Signal</keyword>
<dbReference type="AlphaFoldDB" id="A0A2C9UF37"/>
<gene>
    <name evidence="2" type="ORF">MANES_15G109600</name>
</gene>
<sequence length="73" mass="8305">MGKRSLVILMSLLFLITCLEGIKITPISECVKECMPICMRLYKAVTLACEHGCFYGCQQLQVQKENFIIIIFS</sequence>
<dbReference type="EMBL" id="CM004401">
    <property type="protein sequence ID" value="OAY28993.1"/>
    <property type="molecule type" value="Genomic_DNA"/>
</dbReference>
<organism evidence="2">
    <name type="scientific">Manihot esculenta</name>
    <name type="common">Cassava</name>
    <name type="synonym">Jatropha manihot</name>
    <dbReference type="NCBI Taxonomy" id="3983"/>
    <lineage>
        <taxon>Eukaryota</taxon>
        <taxon>Viridiplantae</taxon>
        <taxon>Streptophyta</taxon>
        <taxon>Embryophyta</taxon>
        <taxon>Tracheophyta</taxon>
        <taxon>Spermatophyta</taxon>
        <taxon>Magnoliopsida</taxon>
        <taxon>eudicotyledons</taxon>
        <taxon>Gunneridae</taxon>
        <taxon>Pentapetalae</taxon>
        <taxon>rosids</taxon>
        <taxon>fabids</taxon>
        <taxon>Malpighiales</taxon>
        <taxon>Euphorbiaceae</taxon>
        <taxon>Crotonoideae</taxon>
        <taxon>Manihoteae</taxon>
        <taxon>Manihot</taxon>
    </lineage>
</organism>
<protein>
    <recommendedName>
        <fullName evidence="3">Plant thionin family protein</fullName>
    </recommendedName>
</protein>
<feature type="signal peptide" evidence="1">
    <location>
        <begin position="1"/>
        <end position="21"/>
    </location>
</feature>
<proteinExistence type="predicted"/>
<evidence type="ECO:0008006" key="3">
    <source>
        <dbReference type="Google" id="ProtNLM"/>
    </source>
</evidence>
<name>A0A2C9UF37_MANES</name>